<dbReference type="GO" id="GO:0003723">
    <property type="term" value="F:RNA binding"/>
    <property type="evidence" value="ECO:0007669"/>
    <property type="project" value="UniProtKB-UniRule"/>
</dbReference>
<dbReference type="Pfam" id="PF00013">
    <property type="entry name" value="KH_1"/>
    <property type="match status" value="1"/>
</dbReference>
<accession>W4UXG5</accession>
<dbReference type="GO" id="GO:0000175">
    <property type="term" value="F:3'-5'-RNA exonuclease activity"/>
    <property type="evidence" value="ECO:0007669"/>
    <property type="project" value="TreeGrafter"/>
</dbReference>
<dbReference type="AlphaFoldDB" id="W4UXG5"/>
<dbReference type="InterPro" id="IPR003029">
    <property type="entry name" value="S1_domain"/>
</dbReference>
<keyword evidence="1" id="KW-0963">Cytoplasm</keyword>
<dbReference type="PROSITE" id="PS50126">
    <property type="entry name" value="S1"/>
    <property type="match status" value="1"/>
</dbReference>
<dbReference type="CDD" id="cd02393">
    <property type="entry name" value="KH-I_PNPase"/>
    <property type="match status" value="1"/>
</dbReference>
<dbReference type="GO" id="GO:0004654">
    <property type="term" value="F:polyribonucleotide nucleotidyltransferase activity"/>
    <property type="evidence" value="ECO:0007669"/>
    <property type="project" value="InterPro"/>
</dbReference>
<dbReference type="CDD" id="cd04472">
    <property type="entry name" value="S1_PNPase"/>
    <property type="match status" value="1"/>
</dbReference>
<dbReference type="InterPro" id="IPR027408">
    <property type="entry name" value="PNPase/RNase_PH_dom_sf"/>
</dbReference>
<reference evidence="8 9" key="1">
    <citation type="journal article" date="2014" name="Genome Announc.">
        <title>Draft Genome Sequence of Bacteroides reticulotermitis Strain JCM 10512T, Isolated from the Gut of a Termite.</title>
        <authorList>
            <person name="Yuki M."/>
            <person name="Oshima K."/>
            <person name="Suda W."/>
            <person name="Sakamoto M."/>
            <person name="Iida T."/>
            <person name="Hattori M."/>
            <person name="Ohkuma M."/>
        </authorList>
    </citation>
    <scope>NUCLEOTIDE SEQUENCE [LARGE SCALE GENOMIC DNA]</scope>
    <source>
        <strain evidence="8 9">JCM 10512</strain>
    </source>
</reference>
<dbReference type="Gene3D" id="3.30.230.70">
    <property type="entry name" value="GHMP Kinase, N-terminal domain"/>
    <property type="match status" value="1"/>
</dbReference>
<evidence type="ECO:0000259" key="7">
    <source>
        <dbReference type="PROSITE" id="PS50126"/>
    </source>
</evidence>
<dbReference type="PANTHER" id="PTHR11252:SF0">
    <property type="entry name" value="POLYRIBONUCLEOTIDE NUCLEOTIDYLTRANSFERASE 1, MITOCHONDRIAL"/>
    <property type="match status" value="1"/>
</dbReference>
<keyword evidence="4" id="KW-0479">Metal-binding</keyword>
<dbReference type="InterPro" id="IPR036612">
    <property type="entry name" value="KH_dom_type_1_sf"/>
</dbReference>
<dbReference type="GO" id="GO:0046872">
    <property type="term" value="F:metal ion binding"/>
    <property type="evidence" value="ECO:0007669"/>
    <property type="project" value="UniProtKB-KW"/>
</dbReference>
<gene>
    <name evidence="8" type="ORF">JCM10512_3937</name>
</gene>
<evidence type="ECO:0000256" key="4">
    <source>
        <dbReference type="ARBA" id="ARBA00022723"/>
    </source>
</evidence>
<keyword evidence="5 6" id="KW-0694">RNA-binding</keyword>
<protein>
    <submittedName>
        <fullName evidence="8">Polyribonucleotide nucleotidyltransferase</fullName>
    </submittedName>
</protein>
<evidence type="ECO:0000256" key="6">
    <source>
        <dbReference type="PROSITE-ProRule" id="PRU00117"/>
    </source>
</evidence>
<dbReference type="InterPro" id="IPR015847">
    <property type="entry name" value="ExoRNase_PH_dom2"/>
</dbReference>
<dbReference type="SUPFAM" id="SSF55666">
    <property type="entry name" value="Ribonuclease PH domain 2-like"/>
    <property type="match status" value="1"/>
</dbReference>
<dbReference type="SUPFAM" id="SSF54791">
    <property type="entry name" value="Eukaryotic type KH-domain (KH-domain type I)"/>
    <property type="match status" value="1"/>
</dbReference>
<dbReference type="STRING" id="1445607.JCM10512_3937"/>
<keyword evidence="2 8" id="KW-0808">Transferase</keyword>
<dbReference type="SMART" id="SM00322">
    <property type="entry name" value="KH"/>
    <property type="match status" value="1"/>
</dbReference>
<evidence type="ECO:0000313" key="9">
    <source>
        <dbReference type="Proteomes" id="UP000019131"/>
    </source>
</evidence>
<dbReference type="FunFam" id="2.40.50.140:FF:000178">
    <property type="entry name" value="Polyribonucleotide nucleotidyltransferase"/>
    <property type="match status" value="1"/>
</dbReference>
<evidence type="ECO:0000256" key="1">
    <source>
        <dbReference type="ARBA" id="ARBA00022490"/>
    </source>
</evidence>
<dbReference type="FunFam" id="3.30.1370.10:FF:000001">
    <property type="entry name" value="Polyribonucleotide nucleotidyltransferase"/>
    <property type="match status" value="1"/>
</dbReference>
<evidence type="ECO:0000256" key="3">
    <source>
        <dbReference type="ARBA" id="ARBA00022695"/>
    </source>
</evidence>
<comment type="caution">
    <text evidence="8">The sequence shown here is derived from an EMBL/GenBank/DDBJ whole genome shotgun (WGS) entry which is preliminary data.</text>
</comment>
<dbReference type="SMART" id="SM00316">
    <property type="entry name" value="S1"/>
    <property type="match status" value="1"/>
</dbReference>
<dbReference type="SUPFAM" id="SSF50249">
    <property type="entry name" value="Nucleic acid-binding proteins"/>
    <property type="match status" value="1"/>
</dbReference>
<dbReference type="EMBL" id="BAIV01000027">
    <property type="protein sequence ID" value="GAE85497.1"/>
    <property type="molecule type" value="Genomic_DNA"/>
</dbReference>
<dbReference type="Gene3D" id="2.40.50.140">
    <property type="entry name" value="Nucleic acid-binding proteins"/>
    <property type="match status" value="1"/>
</dbReference>
<dbReference type="PROSITE" id="PS50084">
    <property type="entry name" value="KH_TYPE_1"/>
    <property type="match status" value="1"/>
</dbReference>
<dbReference type="GO" id="GO:0005829">
    <property type="term" value="C:cytosol"/>
    <property type="evidence" value="ECO:0007669"/>
    <property type="project" value="TreeGrafter"/>
</dbReference>
<evidence type="ECO:0000256" key="5">
    <source>
        <dbReference type="ARBA" id="ARBA00022884"/>
    </source>
</evidence>
<sequence>MDAGVKINKPVSGIAMGLIKNSGEDKYAVLSDILGDEDHLGDMDFKVTGTKDGITATQMDIKVDGLSYEILERALNQAKEGRMHILGKIEETISEPRAELKEHAPRIERMTIPKEFIGAVIGPGGKIIQGMQEETGAVITIEETDGVGRIEISGTNKKSIDDAIRMIKAIVAVPEPGEIYKGKVRSIMPYGAFVEFLPGKDGLLHISEIDWKRLENVEEAGIKEGDEIEVKLIDVDPKTGKFKLSRKVLLPRPEKN</sequence>
<keyword evidence="3" id="KW-0548">Nucleotidyltransferase</keyword>
<dbReference type="InterPro" id="IPR012162">
    <property type="entry name" value="PNPase"/>
</dbReference>
<feature type="domain" description="S1 motif" evidence="7">
    <location>
        <begin position="177"/>
        <end position="247"/>
    </location>
</feature>
<dbReference type="InterPro" id="IPR004087">
    <property type="entry name" value="KH_dom"/>
</dbReference>
<evidence type="ECO:0000256" key="2">
    <source>
        <dbReference type="ARBA" id="ARBA00022679"/>
    </source>
</evidence>
<dbReference type="Pfam" id="PF00575">
    <property type="entry name" value="S1"/>
    <property type="match status" value="1"/>
</dbReference>
<dbReference type="Pfam" id="PF03725">
    <property type="entry name" value="RNase_PH_C"/>
    <property type="match status" value="1"/>
</dbReference>
<evidence type="ECO:0000313" key="8">
    <source>
        <dbReference type="EMBL" id="GAE85497.1"/>
    </source>
</evidence>
<dbReference type="PANTHER" id="PTHR11252">
    <property type="entry name" value="POLYRIBONUCLEOTIDE NUCLEOTIDYLTRANSFERASE"/>
    <property type="match status" value="1"/>
</dbReference>
<dbReference type="InterPro" id="IPR036345">
    <property type="entry name" value="ExoRNase_PH_dom2_sf"/>
</dbReference>
<keyword evidence="9" id="KW-1185">Reference proteome</keyword>
<dbReference type="Gene3D" id="3.30.1370.10">
    <property type="entry name" value="K Homology domain, type 1"/>
    <property type="match status" value="1"/>
</dbReference>
<name>W4UXG5_9BACE</name>
<dbReference type="GO" id="GO:0006402">
    <property type="term" value="P:mRNA catabolic process"/>
    <property type="evidence" value="ECO:0007669"/>
    <property type="project" value="InterPro"/>
</dbReference>
<organism evidence="8 9">
    <name type="scientific">Bacteroides reticulotermitis JCM 10512</name>
    <dbReference type="NCBI Taxonomy" id="1445607"/>
    <lineage>
        <taxon>Bacteria</taxon>
        <taxon>Pseudomonadati</taxon>
        <taxon>Bacteroidota</taxon>
        <taxon>Bacteroidia</taxon>
        <taxon>Bacteroidales</taxon>
        <taxon>Bacteroidaceae</taxon>
        <taxon>Bacteroides</taxon>
    </lineage>
</organism>
<proteinExistence type="predicted"/>
<dbReference type="InterPro" id="IPR012340">
    <property type="entry name" value="NA-bd_OB-fold"/>
</dbReference>
<dbReference type="Proteomes" id="UP000019131">
    <property type="component" value="Unassembled WGS sequence"/>
</dbReference>
<dbReference type="InterPro" id="IPR004088">
    <property type="entry name" value="KH_dom_type_1"/>
</dbReference>